<name>A0AAE3XTN5_9BACT</name>
<evidence type="ECO:0000313" key="8">
    <source>
        <dbReference type="EMBL" id="MDR6241784.1"/>
    </source>
</evidence>
<evidence type="ECO:0000313" key="9">
    <source>
        <dbReference type="Proteomes" id="UP001185092"/>
    </source>
</evidence>
<keyword evidence="3" id="KW-0732">Signal</keyword>
<keyword evidence="5 6" id="KW-0408">Iron</keyword>
<evidence type="ECO:0000256" key="6">
    <source>
        <dbReference type="PROSITE-ProRule" id="PRU00433"/>
    </source>
</evidence>
<dbReference type="AlphaFoldDB" id="A0AAE3XTN5"/>
<organism evidence="8 9">
    <name type="scientific">Aureibacter tunicatorum</name>
    <dbReference type="NCBI Taxonomy" id="866807"/>
    <lineage>
        <taxon>Bacteria</taxon>
        <taxon>Pseudomonadati</taxon>
        <taxon>Bacteroidota</taxon>
        <taxon>Cytophagia</taxon>
        <taxon>Cytophagales</taxon>
        <taxon>Persicobacteraceae</taxon>
        <taxon>Aureibacter</taxon>
    </lineage>
</organism>
<dbReference type="SUPFAM" id="SSF46626">
    <property type="entry name" value="Cytochrome c"/>
    <property type="match status" value="2"/>
</dbReference>
<dbReference type="InterPro" id="IPR015943">
    <property type="entry name" value="WD40/YVTN_repeat-like_dom_sf"/>
</dbReference>
<dbReference type="InterPro" id="IPR011048">
    <property type="entry name" value="Haem_d1_sf"/>
</dbReference>
<dbReference type="RefSeq" id="WP_309942876.1">
    <property type="nucleotide sequence ID" value="NZ_AP025309.1"/>
</dbReference>
<dbReference type="SUPFAM" id="SSF51004">
    <property type="entry name" value="C-terminal (heme d1) domain of cytochrome cd1-nitrite reductase"/>
    <property type="match status" value="1"/>
</dbReference>
<accession>A0AAE3XTN5</accession>
<dbReference type="GO" id="GO:0009055">
    <property type="term" value="F:electron transfer activity"/>
    <property type="evidence" value="ECO:0007669"/>
    <property type="project" value="InterPro"/>
</dbReference>
<evidence type="ECO:0000256" key="5">
    <source>
        <dbReference type="ARBA" id="ARBA00023004"/>
    </source>
</evidence>
<dbReference type="InterPro" id="IPR009056">
    <property type="entry name" value="Cyt_c-like_dom"/>
</dbReference>
<comment type="caution">
    <text evidence="8">The sequence shown here is derived from an EMBL/GenBank/DDBJ whole genome shotgun (WGS) entry which is preliminary data.</text>
</comment>
<dbReference type="PROSITE" id="PS51007">
    <property type="entry name" value="CYTC"/>
    <property type="match status" value="2"/>
</dbReference>
<dbReference type="InterPro" id="IPR036909">
    <property type="entry name" value="Cyt_c-like_dom_sf"/>
</dbReference>
<dbReference type="GO" id="GO:0046872">
    <property type="term" value="F:metal ion binding"/>
    <property type="evidence" value="ECO:0007669"/>
    <property type="project" value="UniProtKB-KW"/>
</dbReference>
<dbReference type="NCBIfam" id="TIGR02276">
    <property type="entry name" value="beta_rpt_yvtn"/>
    <property type="match status" value="1"/>
</dbReference>
<evidence type="ECO:0000256" key="2">
    <source>
        <dbReference type="ARBA" id="ARBA00022723"/>
    </source>
</evidence>
<gene>
    <name evidence="8" type="ORF">HNQ88_004871</name>
</gene>
<dbReference type="InterPro" id="IPR051395">
    <property type="entry name" value="Cytochrome_c_Peroxidase/MauG"/>
</dbReference>
<evidence type="ECO:0000259" key="7">
    <source>
        <dbReference type="PROSITE" id="PS51007"/>
    </source>
</evidence>
<dbReference type="Gene3D" id="2.130.10.10">
    <property type="entry name" value="YVTN repeat-like/Quinoprotein amine dehydrogenase"/>
    <property type="match status" value="1"/>
</dbReference>
<evidence type="ECO:0000256" key="1">
    <source>
        <dbReference type="ARBA" id="ARBA00022617"/>
    </source>
</evidence>
<keyword evidence="1 6" id="KW-0349">Heme</keyword>
<keyword evidence="9" id="KW-1185">Reference proteome</keyword>
<dbReference type="PANTHER" id="PTHR30600:SF10">
    <property type="entry name" value="BLL6722 PROTEIN"/>
    <property type="match status" value="1"/>
</dbReference>
<feature type="domain" description="Cytochrome c" evidence="7">
    <location>
        <begin position="504"/>
        <end position="597"/>
    </location>
</feature>
<reference evidence="8" key="1">
    <citation type="submission" date="2023-07" db="EMBL/GenBank/DDBJ databases">
        <title>Genomic Encyclopedia of Type Strains, Phase IV (KMG-IV): sequencing the most valuable type-strain genomes for metagenomic binning, comparative biology and taxonomic classification.</title>
        <authorList>
            <person name="Goeker M."/>
        </authorList>
    </citation>
    <scope>NUCLEOTIDE SEQUENCE</scope>
    <source>
        <strain evidence="8">DSM 26174</strain>
    </source>
</reference>
<keyword evidence="2 6" id="KW-0479">Metal-binding</keyword>
<dbReference type="InterPro" id="IPR011964">
    <property type="entry name" value="YVTN_b-propeller_repeat"/>
</dbReference>
<protein>
    <submittedName>
        <fullName evidence="8">YVTN family beta-propeller protein</fullName>
    </submittedName>
</protein>
<evidence type="ECO:0000256" key="4">
    <source>
        <dbReference type="ARBA" id="ARBA00023002"/>
    </source>
</evidence>
<dbReference type="GO" id="GO:0004130">
    <property type="term" value="F:cytochrome-c peroxidase activity"/>
    <property type="evidence" value="ECO:0007669"/>
    <property type="project" value="TreeGrafter"/>
</dbReference>
<dbReference type="Pfam" id="PF00034">
    <property type="entry name" value="Cytochrom_C"/>
    <property type="match status" value="1"/>
</dbReference>
<proteinExistence type="predicted"/>
<sequence>MKQLKFFENSNGILVSIILFLALVAFSAFDNNKVLPLSVIQIATDSSKDIAYFVNQTDKSVRQVDMKEWKDLGEWRFENKPTGIVLSEEFAFVTSSYDKGQVDIFDLKTREKINTIVTGMGATSPVLSPDGKKLYVCNQFTNDVSIIDLKKNKQERIKVLREPFSSDVTPDGRYLYVANFLPHTRADIDVVTAHVSIIDLKQKKKIKDIPLSNGSNALRSLQVTPDGNYAMIVHNLGRHQVPTSQLEQGWMNTSALSVIDVNKQEFVASVLLDQPEYGAAGSWGLDITEKYIAVTHSGTHDVSIIDYPQFIDKLRNTIGKESLSYDLRFLNGIRERRKIEGNGPRFVQIYGDKLLIPAYFSDTLNILNIADHDKDEIIALNPQFTESIERKGEKLFNDAQFCFQGWQSCNGCHPGEARTDGLNWDLLNDGIGNPKNVKSLLYAHKTPPSMISGIRADAEVAVRAGFRHIQFTTVSEEQASAVDAYLMSLEALPSPYLVDGELSENALRGKQIFNDVGCSWCHSGEYMTDNQMHVIGEVEFEEGWNTPTLREVWRTAPYYHDGRYATVKEFIVNERHGMMKSVSDKEIDMLVEYVLSL</sequence>
<dbReference type="Gene3D" id="1.10.760.10">
    <property type="entry name" value="Cytochrome c-like domain"/>
    <property type="match status" value="2"/>
</dbReference>
<dbReference type="EMBL" id="JAVDQD010000011">
    <property type="protein sequence ID" value="MDR6241784.1"/>
    <property type="molecule type" value="Genomic_DNA"/>
</dbReference>
<dbReference type="Proteomes" id="UP001185092">
    <property type="component" value="Unassembled WGS sequence"/>
</dbReference>
<dbReference type="GO" id="GO:0020037">
    <property type="term" value="F:heme binding"/>
    <property type="evidence" value="ECO:0007669"/>
    <property type="project" value="InterPro"/>
</dbReference>
<keyword evidence="4" id="KW-0560">Oxidoreductase</keyword>
<dbReference type="PANTHER" id="PTHR30600">
    <property type="entry name" value="CYTOCHROME C PEROXIDASE-RELATED"/>
    <property type="match status" value="1"/>
</dbReference>
<feature type="domain" description="Cytochrome c" evidence="7">
    <location>
        <begin position="387"/>
        <end position="490"/>
    </location>
</feature>
<evidence type="ECO:0000256" key="3">
    <source>
        <dbReference type="ARBA" id="ARBA00022729"/>
    </source>
</evidence>